<comment type="caution">
    <text evidence="1">The sequence shown here is derived from an EMBL/GenBank/DDBJ whole genome shotgun (WGS) entry which is preliminary data.</text>
</comment>
<organism evidence="1 2">
    <name type="scientific">Paraglomus occultum</name>
    <dbReference type="NCBI Taxonomy" id="144539"/>
    <lineage>
        <taxon>Eukaryota</taxon>
        <taxon>Fungi</taxon>
        <taxon>Fungi incertae sedis</taxon>
        <taxon>Mucoromycota</taxon>
        <taxon>Glomeromycotina</taxon>
        <taxon>Glomeromycetes</taxon>
        <taxon>Paraglomerales</taxon>
        <taxon>Paraglomeraceae</taxon>
        <taxon>Paraglomus</taxon>
    </lineage>
</organism>
<proteinExistence type="predicted"/>
<accession>A0A9N8VZQ1</accession>
<sequence>MDSSLDNNISEILSKYFNDSPLDHTIATDYYSLSRAILLKIPDILFNKRNLLQYVKKSEEDSIPEGKSESKPKLRRPPNAYFLFMAVFNEFVNKLANDESLDGKKRQMLGATFWKCLKDEYQAPYKRAAEDARKNFPRMTYGRWHSTRKTHLIHRKRRLSK</sequence>
<dbReference type="SUPFAM" id="SSF47095">
    <property type="entry name" value="HMG-box"/>
    <property type="match status" value="1"/>
</dbReference>
<name>A0A9N8VZQ1_9GLOM</name>
<dbReference type="OrthoDB" id="1919336at2759"/>
<dbReference type="Proteomes" id="UP000789572">
    <property type="component" value="Unassembled WGS sequence"/>
</dbReference>
<dbReference type="InterPro" id="IPR036910">
    <property type="entry name" value="HMG_box_dom_sf"/>
</dbReference>
<dbReference type="Gene3D" id="1.10.30.10">
    <property type="entry name" value="High mobility group box domain"/>
    <property type="match status" value="1"/>
</dbReference>
<protein>
    <submittedName>
        <fullName evidence="1">4097_t:CDS:1</fullName>
    </submittedName>
</protein>
<evidence type="ECO:0000313" key="1">
    <source>
        <dbReference type="EMBL" id="CAG8468819.1"/>
    </source>
</evidence>
<reference evidence="1" key="1">
    <citation type="submission" date="2021-06" db="EMBL/GenBank/DDBJ databases">
        <authorList>
            <person name="Kallberg Y."/>
            <person name="Tangrot J."/>
            <person name="Rosling A."/>
        </authorList>
    </citation>
    <scope>NUCLEOTIDE SEQUENCE</scope>
    <source>
        <strain evidence="1">IA702</strain>
    </source>
</reference>
<keyword evidence="2" id="KW-1185">Reference proteome</keyword>
<evidence type="ECO:0000313" key="2">
    <source>
        <dbReference type="Proteomes" id="UP000789572"/>
    </source>
</evidence>
<dbReference type="AlphaFoldDB" id="A0A9N8VZQ1"/>
<gene>
    <name evidence="1" type="ORF">POCULU_LOCUS936</name>
</gene>
<dbReference type="EMBL" id="CAJVPJ010000059">
    <property type="protein sequence ID" value="CAG8468819.1"/>
    <property type="molecule type" value="Genomic_DNA"/>
</dbReference>